<protein>
    <submittedName>
        <fullName evidence="1">Uncharacterized protein</fullName>
    </submittedName>
</protein>
<feature type="non-terminal residue" evidence="1">
    <location>
        <position position="1"/>
    </location>
</feature>
<organism evidence="1 2">
    <name type="scientific">Symbiodinium necroappetens</name>
    <dbReference type="NCBI Taxonomy" id="1628268"/>
    <lineage>
        <taxon>Eukaryota</taxon>
        <taxon>Sar</taxon>
        <taxon>Alveolata</taxon>
        <taxon>Dinophyceae</taxon>
        <taxon>Suessiales</taxon>
        <taxon>Symbiodiniaceae</taxon>
        <taxon>Symbiodinium</taxon>
    </lineage>
</organism>
<gene>
    <name evidence="1" type="ORF">SNEC2469_LOCUS14464</name>
</gene>
<dbReference type="SUPFAM" id="SSF50985">
    <property type="entry name" value="RCC1/BLIP-II"/>
    <property type="match status" value="1"/>
</dbReference>
<dbReference type="InterPro" id="IPR009091">
    <property type="entry name" value="RCC1/BLIP-II"/>
</dbReference>
<dbReference type="EMBL" id="CAJNJA010023175">
    <property type="protein sequence ID" value="CAE7506993.1"/>
    <property type="molecule type" value="Genomic_DNA"/>
</dbReference>
<sequence>AGGDSSSVQDQLHDVKCIQSTNTAFAALRADGTVVCWGDAYSGADSKAVQ</sequence>
<comment type="caution">
    <text evidence="1">The sequence shown here is derived from an EMBL/GenBank/DDBJ whole genome shotgun (WGS) entry which is preliminary data.</text>
</comment>
<keyword evidence="2" id="KW-1185">Reference proteome</keyword>
<dbReference type="Proteomes" id="UP000601435">
    <property type="component" value="Unassembled WGS sequence"/>
</dbReference>
<evidence type="ECO:0000313" key="1">
    <source>
        <dbReference type="EMBL" id="CAE7506993.1"/>
    </source>
</evidence>
<accession>A0A812T298</accession>
<reference evidence="1" key="1">
    <citation type="submission" date="2021-02" db="EMBL/GenBank/DDBJ databases">
        <authorList>
            <person name="Dougan E. K."/>
            <person name="Rhodes N."/>
            <person name="Thang M."/>
            <person name="Chan C."/>
        </authorList>
    </citation>
    <scope>NUCLEOTIDE SEQUENCE</scope>
</reference>
<dbReference type="AlphaFoldDB" id="A0A812T298"/>
<dbReference type="OrthoDB" id="408724at2759"/>
<evidence type="ECO:0000313" key="2">
    <source>
        <dbReference type="Proteomes" id="UP000601435"/>
    </source>
</evidence>
<dbReference type="Gene3D" id="2.130.10.30">
    <property type="entry name" value="Regulator of chromosome condensation 1/beta-lactamase-inhibitor protein II"/>
    <property type="match status" value="1"/>
</dbReference>
<proteinExistence type="predicted"/>
<feature type="non-terminal residue" evidence="1">
    <location>
        <position position="50"/>
    </location>
</feature>
<name>A0A812T298_9DINO</name>